<dbReference type="EMBL" id="LSSK01000257">
    <property type="protein sequence ID" value="OMH84071.1"/>
    <property type="molecule type" value="Genomic_DNA"/>
</dbReference>
<dbReference type="InterPro" id="IPR004839">
    <property type="entry name" value="Aminotransferase_I/II_large"/>
</dbReference>
<dbReference type="GO" id="GO:0008483">
    <property type="term" value="F:transaminase activity"/>
    <property type="evidence" value="ECO:0007669"/>
    <property type="project" value="TreeGrafter"/>
</dbReference>
<dbReference type="Proteomes" id="UP000188320">
    <property type="component" value="Unassembled WGS sequence"/>
</dbReference>
<keyword evidence="1" id="KW-0663">Pyridoxal phosphate</keyword>
<reference evidence="5" key="1">
    <citation type="submission" date="2017-01" db="EMBL/GenBank/DDBJ databases">
        <authorList>
            <person name="Wang Y."/>
            <person name="White M."/>
            <person name="Kvist S."/>
            <person name="Moncalvo J.-M."/>
        </authorList>
    </citation>
    <scope>NUCLEOTIDE SEQUENCE [LARGE SCALE GENOMIC DNA]</scope>
    <source>
        <strain evidence="5">COL-18-3</strain>
    </source>
</reference>
<protein>
    <submittedName>
        <fullName evidence="3">1-aminocyclopropane-1-carboxylate synthase-like protein 1</fullName>
    </submittedName>
</protein>
<dbReference type="AlphaFoldDB" id="A0A1R1PMQ7"/>
<evidence type="ECO:0000313" key="5">
    <source>
        <dbReference type="Proteomes" id="UP000188320"/>
    </source>
</evidence>
<dbReference type="PRINTS" id="PR00753">
    <property type="entry name" value="ACCSYNTHASE"/>
</dbReference>
<proteinExistence type="predicted"/>
<accession>A0A1R1PMQ7</accession>
<name>A0A1R1PMQ7_ZANCU</name>
<dbReference type="OrthoDB" id="7042322at2759"/>
<dbReference type="Pfam" id="PF00155">
    <property type="entry name" value="Aminotran_1_2"/>
    <property type="match status" value="1"/>
</dbReference>
<dbReference type="Gene3D" id="3.40.640.10">
    <property type="entry name" value="Type I PLP-dependent aspartate aminotransferase-like (Major domain)"/>
    <property type="match status" value="1"/>
</dbReference>
<organism evidence="3 5">
    <name type="scientific">Zancudomyces culisetae</name>
    <name type="common">Gut fungus</name>
    <name type="synonym">Smittium culisetae</name>
    <dbReference type="NCBI Taxonomy" id="1213189"/>
    <lineage>
        <taxon>Eukaryota</taxon>
        <taxon>Fungi</taxon>
        <taxon>Fungi incertae sedis</taxon>
        <taxon>Zoopagomycota</taxon>
        <taxon>Kickxellomycotina</taxon>
        <taxon>Harpellomycetes</taxon>
        <taxon>Harpellales</taxon>
        <taxon>Legeriomycetaceae</taxon>
        <taxon>Zancudomyces</taxon>
    </lineage>
</organism>
<dbReference type="CDD" id="cd00609">
    <property type="entry name" value="AAT_like"/>
    <property type="match status" value="1"/>
</dbReference>
<dbReference type="GO" id="GO:0006520">
    <property type="term" value="P:amino acid metabolic process"/>
    <property type="evidence" value="ECO:0007669"/>
    <property type="project" value="TreeGrafter"/>
</dbReference>
<dbReference type="EMBL" id="LSSK01000710">
    <property type="protein sequence ID" value="OMH82238.1"/>
    <property type="molecule type" value="Genomic_DNA"/>
</dbReference>
<evidence type="ECO:0000313" key="3">
    <source>
        <dbReference type="EMBL" id="OMH82238.1"/>
    </source>
</evidence>
<dbReference type="InterPro" id="IPR015422">
    <property type="entry name" value="PyrdxlP-dep_Trfase_small"/>
</dbReference>
<dbReference type="PANTHER" id="PTHR43795:SF39">
    <property type="entry name" value="AMINOTRANSFERASE CLASS I_CLASSII DOMAIN-CONTAINING PROTEIN"/>
    <property type="match status" value="1"/>
</dbReference>
<comment type="caution">
    <text evidence="3">The sequence shown here is derived from an EMBL/GenBank/DDBJ whole genome shotgun (WGS) entry which is preliminary data.</text>
</comment>
<evidence type="ECO:0000313" key="4">
    <source>
        <dbReference type="EMBL" id="OMH84071.1"/>
    </source>
</evidence>
<evidence type="ECO:0000256" key="1">
    <source>
        <dbReference type="ARBA" id="ARBA00022898"/>
    </source>
</evidence>
<dbReference type="InterPro" id="IPR050478">
    <property type="entry name" value="Ethylene_sulfur-biosynth"/>
</dbReference>
<evidence type="ECO:0000259" key="2">
    <source>
        <dbReference type="Pfam" id="PF00155"/>
    </source>
</evidence>
<sequence>MTGENSLSKVAMKNTETDNSAFKEFVKAISDKYHATKNPNGIRNIGVAVNRLNEKELLEKLNSINQITEDNLDYADATGTSGLREGIAKLLNRYFNPCKDVLANQVVVVNGCTAVVDLITTLTCDPGNAVLLSSPYYVGFENDVKIRANCFIQKVKVPHDELQEISQIKYYEQALEDLRLQGIQSKLLILCNPHNPTGMCYSRKAVEEILRFANRNKLYVLMDEIYALSVFRGEKWNDLPENESERLYNFESVLSFENLNELIDPSLVIVVHGLSKDFCLNGFRVGWLVSPWNQRILDAAGVVSPMYYISGIADSIVSKLLGDEEYVDYFLNLNVSRLRDNYIKFTATLREKGIPYIPAQAGHFIWIDLSKHLLQWRNKNLKDGEVARNSTTELTFDDELDMWRGAINEGRVYVSSGTNFRAHEPGWYRITISVPWDELDVGFNQFLKYITK</sequence>
<reference evidence="3" key="2">
    <citation type="submission" date="2017-01" db="EMBL/GenBank/DDBJ databases">
        <authorList>
            <person name="Mah S.A."/>
            <person name="Swanson W.J."/>
            <person name="Moy G.W."/>
            <person name="Vacquier V.D."/>
        </authorList>
    </citation>
    <scope>NUCLEOTIDE SEQUENCE [LARGE SCALE GENOMIC DNA]</scope>
    <source>
        <strain evidence="3">COL-18-3</strain>
    </source>
</reference>
<dbReference type="InterPro" id="IPR015421">
    <property type="entry name" value="PyrdxlP-dep_Trfase_major"/>
</dbReference>
<dbReference type="InterPro" id="IPR015424">
    <property type="entry name" value="PyrdxlP-dep_Trfase"/>
</dbReference>
<dbReference type="SUPFAM" id="SSF53383">
    <property type="entry name" value="PLP-dependent transferases"/>
    <property type="match status" value="1"/>
</dbReference>
<feature type="domain" description="Aminotransferase class I/classII large" evidence="2">
    <location>
        <begin position="61"/>
        <end position="440"/>
    </location>
</feature>
<gene>
    <name evidence="4" type="ORF">AX774_g2418</name>
    <name evidence="3" type="ORF">AX774_g4279</name>
</gene>
<keyword evidence="5" id="KW-1185">Reference proteome</keyword>
<dbReference type="Gene3D" id="3.90.1150.10">
    <property type="entry name" value="Aspartate Aminotransferase, domain 1"/>
    <property type="match status" value="1"/>
</dbReference>
<dbReference type="GO" id="GO:0030170">
    <property type="term" value="F:pyridoxal phosphate binding"/>
    <property type="evidence" value="ECO:0007669"/>
    <property type="project" value="InterPro"/>
</dbReference>
<dbReference type="PANTHER" id="PTHR43795">
    <property type="entry name" value="BIFUNCTIONAL ASPARTATE AMINOTRANSFERASE AND GLUTAMATE/ASPARTATE-PREPHENATE AMINOTRANSFERASE-RELATED"/>
    <property type="match status" value="1"/>
</dbReference>